<organism evidence="1 2">
    <name type="scientific">Lecanosticta acicola</name>
    <dbReference type="NCBI Taxonomy" id="111012"/>
    <lineage>
        <taxon>Eukaryota</taxon>
        <taxon>Fungi</taxon>
        <taxon>Dikarya</taxon>
        <taxon>Ascomycota</taxon>
        <taxon>Pezizomycotina</taxon>
        <taxon>Dothideomycetes</taxon>
        <taxon>Dothideomycetidae</taxon>
        <taxon>Mycosphaerellales</taxon>
        <taxon>Mycosphaerellaceae</taxon>
        <taxon>Lecanosticta</taxon>
    </lineage>
</organism>
<sequence>MASFLTIVVPDSADAGDTQGPVPSAMAKYLELLGPISGQRTPSVWVGHQVENPNTVQAMINLDVQNDKLQQALQEHGTSMNSTTSLLVDKVSGHDAGEALSAPVTELVTVSFIQDPPAPRYREDLGAFCRVLGSAAGCVGRAYGLTRETIATNGGEGYAALLMIGWTSVEAHLRFKATPVWTENIHLVRAPGASIEMHHVEFAHM</sequence>
<dbReference type="Gene3D" id="3.30.70.100">
    <property type="match status" value="1"/>
</dbReference>
<dbReference type="Proteomes" id="UP001296104">
    <property type="component" value="Unassembled WGS sequence"/>
</dbReference>
<dbReference type="AlphaFoldDB" id="A0AAI8YYZ9"/>
<reference evidence="1" key="1">
    <citation type="submission" date="2023-11" db="EMBL/GenBank/DDBJ databases">
        <authorList>
            <person name="Alioto T."/>
            <person name="Alioto T."/>
            <person name="Gomez Garrido J."/>
        </authorList>
    </citation>
    <scope>NUCLEOTIDE SEQUENCE</scope>
</reference>
<evidence type="ECO:0008006" key="3">
    <source>
        <dbReference type="Google" id="ProtNLM"/>
    </source>
</evidence>
<evidence type="ECO:0000313" key="1">
    <source>
        <dbReference type="EMBL" id="CAK4016243.1"/>
    </source>
</evidence>
<comment type="caution">
    <text evidence="1">The sequence shown here is derived from an EMBL/GenBank/DDBJ whole genome shotgun (WGS) entry which is preliminary data.</text>
</comment>
<keyword evidence="2" id="KW-1185">Reference proteome</keyword>
<proteinExistence type="predicted"/>
<protein>
    <recommendedName>
        <fullName evidence="3">ABM domain-containing protein</fullName>
    </recommendedName>
</protein>
<evidence type="ECO:0000313" key="2">
    <source>
        <dbReference type="Proteomes" id="UP001296104"/>
    </source>
</evidence>
<name>A0AAI8YYZ9_9PEZI</name>
<dbReference type="EMBL" id="CAVMBE010000025">
    <property type="protein sequence ID" value="CAK4016243.1"/>
    <property type="molecule type" value="Genomic_DNA"/>
</dbReference>
<accession>A0AAI8YYZ9</accession>
<gene>
    <name evidence="1" type="ORF">LECACI_7A004589</name>
</gene>